<reference evidence="1" key="1">
    <citation type="submission" date="2020-05" db="EMBL/GenBank/DDBJ databases">
        <title>High-Quality Genomes of Partial-Nitritation/Anammox System by Hierarchical Clustering Based Hybrid Assembly.</title>
        <authorList>
            <person name="Liu L."/>
            <person name="Wang Y."/>
            <person name="Che Y."/>
            <person name="Chen Y."/>
            <person name="Xia Y."/>
            <person name="Luo R."/>
            <person name="Cheng S.H."/>
            <person name="Zheng C."/>
            <person name="Zhang T."/>
        </authorList>
    </citation>
    <scope>NUCLEOTIDE SEQUENCE</scope>
    <source>
        <strain evidence="1">H1_PAT1</strain>
    </source>
</reference>
<dbReference type="AlphaFoldDB" id="A0A928Y6I0"/>
<dbReference type="Gene3D" id="3.40.50.1000">
    <property type="entry name" value="HAD superfamily/HAD-like"/>
    <property type="match status" value="1"/>
</dbReference>
<name>A0A928Y6I0_UNCKA</name>
<sequence length="204" mass="22736">MPKKLRIGLDFHGVMQYTSKAKQDRAKRLFGRFIPAELFRRNIVVGSGYLTDEEYDRITNPVFEDVEYGRHIEEVNGATETVKLLIAKGHDVHVITASDQRALIVAQDWCATRYIKLSSTPHGVGKGNTKGAVANALGIEVFLEDTPDQALALVGVVPHVFLLTHEYNERFPAGYYGITRVNSFYDFLGRVELIANKNSQAPAA</sequence>
<accession>A0A928Y6I0</accession>
<dbReference type="InterPro" id="IPR023214">
    <property type="entry name" value="HAD_sf"/>
</dbReference>
<protein>
    <submittedName>
        <fullName evidence="1">Uncharacterized protein</fullName>
    </submittedName>
</protein>
<organism evidence="1 2">
    <name type="scientific">candidate division WWE3 bacterium</name>
    <dbReference type="NCBI Taxonomy" id="2053526"/>
    <lineage>
        <taxon>Bacteria</taxon>
        <taxon>Katanobacteria</taxon>
    </lineage>
</organism>
<evidence type="ECO:0000313" key="2">
    <source>
        <dbReference type="Proteomes" id="UP000710385"/>
    </source>
</evidence>
<evidence type="ECO:0000313" key="1">
    <source>
        <dbReference type="EMBL" id="MBE7525592.1"/>
    </source>
</evidence>
<comment type="caution">
    <text evidence="1">The sequence shown here is derived from an EMBL/GenBank/DDBJ whole genome shotgun (WGS) entry which is preliminary data.</text>
</comment>
<gene>
    <name evidence="1" type="ORF">HS096_04380</name>
</gene>
<dbReference type="EMBL" id="JABTTY010000001">
    <property type="protein sequence ID" value="MBE7525592.1"/>
    <property type="molecule type" value="Genomic_DNA"/>
</dbReference>
<dbReference type="Proteomes" id="UP000710385">
    <property type="component" value="Unassembled WGS sequence"/>
</dbReference>
<dbReference type="InterPro" id="IPR036412">
    <property type="entry name" value="HAD-like_sf"/>
</dbReference>
<proteinExistence type="predicted"/>
<dbReference type="SUPFAM" id="SSF56784">
    <property type="entry name" value="HAD-like"/>
    <property type="match status" value="1"/>
</dbReference>